<dbReference type="CDD" id="cd00331">
    <property type="entry name" value="IGPS"/>
    <property type="match status" value="1"/>
</dbReference>
<keyword evidence="11" id="KW-1185">Reference proteome</keyword>
<dbReference type="InterPro" id="IPR013798">
    <property type="entry name" value="Indole-3-glycerol_P_synth_dom"/>
</dbReference>
<dbReference type="Pfam" id="PF00218">
    <property type="entry name" value="IGPS"/>
    <property type="match status" value="1"/>
</dbReference>
<dbReference type="InterPro" id="IPR045186">
    <property type="entry name" value="Indole-3-glycerol_P_synth"/>
</dbReference>
<evidence type="ECO:0000256" key="5">
    <source>
        <dbReference type="ARBA" id="ARBA00022822"/>
    </source>
</evidence>
<evidence type="ECO:0000256" key="1">
    <source>
        <dbReference type="ARBA" id="ARBA00001633"/>
    </source>
</evidence>
<evidence type="ECO:0000256" key="7">
    <source>
        <dbReference type="ARBA" id="ARBA00023239"/>
    </source>
</evidence>
<evidence type="ECO:0000313" key="11">
    <source>
        <dbReference type="Proteomes" id="UP001165481"/>
    </source>
</evidence>
<dbReference type="NCBIfam" id="NF001373">
    <property type="entry name" value="PRK00278.1-6"/>
    <property type="match status" value="1"/>
</dbReference>
<dbReference type="EC" id="4.1.1.48" evidence="8"/>
<dbReference type="GO" id="GO:0004425">
    <property type="term" value="F:indole-3-glycerol-phosphate synthase activity"/>
    <property type="evidence" value="ECO:0007669"/>
    <property type="project" value="UniProtKB-EC"/>
</dbReference>
<dbReference type="RefSeq" id="WP_243375988.1">
    <property type="nucleotide sequence ID" value="NZ_JAKZJU020000001.1"/>
</dbReference>
<comment type="pathway">
    <text evidence="2 8">Amino-acid biosynthesis; L-tryptophan biosynthesis; L-tryptophan from chorismate: step 4/5.</text>
</comment>
<dbReference type="PROSITE" id="PS00614">
    <property type="entry name" value="IGPS"/>
    <property type="match status" value="1"/>
</dbReference>
<proteinExistence type="inferred from homology"/>
<comment type="caution">
    <text evidence="10">The sequence shown here is derived from an EMBL/GenBank/DDBJ whole genome shotgun (WGS) entry which is preliminary data.</text>
</comment>
<comment type="similarity">
    <text evidence="8">Belongs to the TrpC family.</text>
</comment>
<evidence type="ECO:0000313" key="10">
    <source>
        <dbReference type="EMBL" id="MDL2058684.1"/>
    </source>
</evidence>
<dbReference type="NCBIfam" id="NF001377">
    <property type="entry name" value="PRK00278.2-4"/>
    <property type="match status" value="1"/>
</dbReference>
<sequence>MQGILKTIWKEKELRLQESKSAVPEAQLLRQIEELPVRPRHAFSKALAEKASLSGCSVIAEIKKASPSKGLIRPKFNPQEIAKSYERNGAACLSVLTEEGYFLGSSEVLMQVRACSSLPILRKDFLSDPYQILEARAWGADAVLLIAAALSSAQLSEMAQAAEEQGLDVLVESHDEEELGRALEIPRALIGINNRNLDTFEVSLETTVRLKQLVPSDRWLVSESGIHDRADVSRLRQIGIRSFLVGEAFMRKADPGAGLRELFYAVA</sequence>
<comment type="catalytic activity">
    <reaction evidence="1 8">
        <text>1-(2-carboxyphenylamino)-1-deoxy-D-ribulose 5-phosphate + H(+) = (1S,2R)-1-C-(indol-3-yl)glycerol 3-phosphate + CO2 + H2O</text>
        <dbReference type="Rhea" id="RHEA:23476"/>
        <dbReference type="ChEBI" id="CHEBI:15377"/>
        <dbReference type="ChEBI" id="CHEBI:15378"/>
        <dbReference type="ChEBI" id="CHEBI:16526"/>
        <dbReference type="ChEBI" id="CHEBI:58613"/>
        <dbReference type="ChEBI" id="CHEBI:58866"/>
        <dbReference type="EC" id="4.1.1.48"/>
    </reaction>
</comment>
<dbReference type="EMBL" id="JAKZJU020000001">
    <property type="protein sequence ID" value="MDL2058684.1"/>
    <property type="molecule type" value="Genomic_DNA"/>
</dbReference>
<keyword evidence="7 8" id="KW-0456">Lyase</keyword>
<dbReference type="Proteomes" id="UP001165481">
    <property type="component" value="Unassembled WGS sequence"/>
</dbReference>
<evidence type="ECO:0000259" key="9">
    <source>
        <dbReference type="Pfam" id="PF00218"/>
    </source>
</evidence>
<keyword evidence="5 8" id="KW-0822">Tryptophan biosynthesis</keyword>
<organism evidence="10 11">
    <name type="scientific">Mesosutterella faecium</name>
    <dbReference type="NCBI Taxonomy" id="2925194"/>
    <lineage>
        <taxon>Bacteria</taxon>
        <taxon>Pseudomonadati</taxon>
        <taxon>Pseudomonadota</taxon>
        <taxon>Betaproteobacteria</taxon>
        <taxon>Burkholderiales</taxon>
        <taxon>Sutterellaceae</taxon>
        <taxon>Mesosutterella</taxon>
    </lineage>
</organism>
<gene>
    <name evidence="8 10" type="primary">trpC</name>
    <name evidence="10" type="ORF">MUN46_001795</name>
</gene>
<dbReference type="Gene3D" id="3.20.20.70">
    <property type="entry name" value="Aldolase class I"/>
    <property type="match status" value="1"/>
</dbReference>
<protein>
    <recommendedName>
        <fullName evidence="8">Indole-3-glycerol phosphate synthase</fullName>
        <shortName evidence="8">IGPS</shortName>
        <ecNumber evidence="8">4.1.1.48</ecNumber>
    </recommendedName>
</protein>
<dbReference type="PANTHER" id="PTHR22854:SF2">
    <property type="entry name" value="INDOLE-3-GLYCEROL-PHOSPHATE SYNTHASE"/>
    <property type="match status" value="1"/>
</dbReference>
<dbReference type="InterPro" id="IPR001468">
    <property type="entry name" value="Indole-3-GlycerolPSynthase_CS"/>
</dbReference>
<evidence type="ECO:0000256" key="6">
    <source>
        <dbReference type="ARBA" id="ARBA00023141"/>
    </source>
</evidence>
<dbReference type="PANTHER" id="PTHR22854">
    <property type="entry name" value="TRYPTOPHAN BIOSYNTHESIS PROTEIN"/>
    <property type="match status" value="1"/>
</dbReference>
<dbReference type="SUPFAM" id="SSF51366">
    <property type="entry name" value="Ribulose-phoshate binding barrel"/>
    <property type="match status" value="1"/>
</dbReference>
<evidence type="ECO:0000256" key="4">
    <source>
        <dbReference type="ARBA" id="ARBA00022793"/>
    </source>
</evidence>
<dbReference type="HAMAP" id="MF_00134_B">
    <property type="entry name" value="IGPS_B"/>
    <property type="match status" value="1"/>
</dbReference>
<name>A0ABT7IJY8_9BURK</name>
<keyword evidence="6 8" id="KW-0057">Aromatic amino acid biosynthesis</keyword>
<evidence type="ECO:0000256" key="3">
    <source>
        <dbReference type="ARBA" id="ARBA00022605"/>
    </source>
</evidence>
<feature type="domain" description="Indole-3-glycerol phosphate synthase" evidence="9">
    <location>
        <begin position="5"/>
        <end position="262"/>
    </location>
</feature>
<evidence type="ECO:0000256" key="2">
    <source>
        <dbReference type="ARBA" id="ARBA00004696"/>
    </source>
</evidence>
<dbReference type="InterPro" id="IPR011060">
    <property type="entry name" value="RibuloseP-bd_barrel"/>
</dbReference>
<accession>A0ABT7IJY8</accession>
<evidence type="ECO:0000256" key="8">
    <source>
        <dbReference type="HAMAP-Rule" id="MF_00134"/>
    </source>
</evidence>
<keyword evidence="3 8" id="KW-0028">Amino-acid biosynthesis</keyword>
<keyword evidence="4 8" id="KW-0210">Decarboxylase</keyword>
<dbReference type="InterPro" id="IPR013785">
    <property type="entry name" value="Aldolase_TIM"/>
</dbReference>
<reference evidence="10" key="1">
    <citation type="submission" date="2023-03" db="EMBL/GenBank/DDBJ databases">
        <title>Mesosutterella sp. nov. isolated from porcine feces.</title>
        <authorList>
            <person name="Yu S."/>
        </authorList>
    </citation>
    <scope>NUCLEOTIDE SEQUENCE</scope>
    <source>
        <strain evidence="10">AGMB02718</strain>
    </source>
</reference>